<reference evidence="5 6" key="1">
    <citation type="submission" date="2024-03" db="EMBL/GenBank/DDBJ databases">
        <title>Novel species of the genus Variovorax.</title>
        <authorList>
            <person name="Liu Q."/>
            <person name="Xin Y.-H."/>
        </authorList>
    </citation>
    <scope>NUCLEOTIDE SEQUENCE [LARGE SCALE GENOMIC DNA]</scope>
    <source>
        <strain evidence="5 6">KACC 18900</strain>
    </source>
</reference>
<evidence type="ECO:0000313" key="6">
    <source>
        <dbReference type="Proteomes" id="UP001385892"/>
    </source>
</evidence>
<dbReference type="InterPro" id="IPR000189">
    <property type="entry name" value="Transglyc_AS"/>
</dbReference>
<comment type="caution">
    <text evidence="5">The sequence shown here is derived from an EMBL/GenBank/DDBJ whole genome shotgun (WGS) entry which is preliminary data.</text>
</comment>
<evidence type="ECO:0000256" key="3">
    <source>
        <dbReference type="SAM" id="SignalP"/>
    </source>
</evidence>
<feature type="region of interest" description="Disordered" evidence="2">
    <location>
        <begin position="255"/>
        <end position="292"/>
    </location>
</feature>
<dbReference type="Proteomes" id="UP001385892">
    <property type="component" value="Unassembled WGS sequence"/>
</dbReference>
<protein>
    <submittedName>
        <fullName evidence="5">Lytic transglycosylase domain-containing protein</fullName>
        <ecNumber evidence="5">4.2.2.n1</ecNumber>
    </submittedName>
</protein>
<dbReference type="PANTHER" id="PTHR37423:SF2">
    <property type="entry name" value="MEMBRANE-BOUND LYTIC MUREIN TRANSGLYCOSYLASE C"/>
    <property type="match status" value="1"/>
</dbReference>
<name>A0ABU8WQK9_9BURK</name>
<dbReference type="RefSeq" id="WP_340344820.1">
    <property type="nucleotide sequence ID" value="NZ_JBBKZT010000011.1"/>
</dbReference>
<feature type="signal peptide" evidence="3">
    <location>
        <begin position="1"/>
        <end position="25"/>
    </location>
</feature>
<sequence length="292" mass="31472">MNQSGLFRRWIALVLLLIAQHGAFAADIYGYMDEKGMAHFASEKLDARYQLFFKGGQSFDTTEGIGTPGRRGSGKVPAVSQSLVAMFEKSPNYKVAKTALQDASKRHAIDYELLQALVATESGFDAQALSPKGAMGLMQVMPATAERYGVQGDKRGTIEEKLYDPRINIATGSRYFRDLIAMFPGQIELALAAYNAGEGAVQRAGNKIPNYRETQDYVQTVLQLYAYLKPGAGAGTGRGGKTPGRVRMEMVVPKGGAVGRGNMPPDSRNMPAMPHLPEPTAAPARPLEAPAS</sequence>
<evidence type="ECO:0000259" key="4">
    <source>
        <dbReference type="Pfam" id="PF01464"/>
    </source>
</evidence>
<dbReference type="PROSITE" id="PS00922">
    <property type="entry name" value="TRANSGLYCOSYLASE"/>
    <property type="match status" value="1"/>
</dbReference>
<keyword evidence="6" id="KW-1185">Reference proteome</keyword>
<keyword evidence="5" id="KW-0456">Lyase</keyword>
<evidence type="ECO:0000256" key="1">
    <source>
        <dbReference type="ARBA" id="ARBA00007734"/>
    </source>
</evidence>
<dbReference type="PANTHER" id="PTHR37423">
    <property type="entry name" value="SOLUBLE LYTIC MUREIN TRANSGLYCOSYLASE-RELATED"/>
    <property type="match status" value="1"/>
</dbReference>
<dbReference type="EMBL" id="JBBKZT010000011">
    <property type="protein sequence ID" value="MEJ8849699.1"/>
    <property type="molecule type" value="Genomic_DNA"/>
</dbReference>
<evidence type="ECO:0000256" key="2">
    <source>
        <dbReference type="SAM" id="MobiDB-lite"/>
    </source>
</evidence>
<accession>A0ABU8WQK9</accession>
<evidence type="ECO:0000313" key="5">
    <source>
        <dbReference type="EMBL" id="MEJ8849699.1"/>
    </source>
</evidence>
<dbReference type="InterPro" id="IPR008258">
    <property type="entry name" value="Transglycosylase_SLT_dom_1"/>
</dbReference>
<feature type="chain" id="PRO_5046276749" evidence="3">
    <location>
        <begin position="26"/>
        <end position="292"/>
    </location>
</feature>
<dbReference type="Pfam" id="PF01464">
    <property type="entry name" value="SLT"/>
    <property type="match status" value="1"/>
</dbReference>
<dbReference type="GO" id="GO:0016829">
    <property type="term" value="F:lyase activity"/>
    <property type="evidence" value="ECO:0007669"/>
    <property type="project" value="UniProtKB-KW"/>
</dbReference>
<proteinExistence type="inferred from homology"/>
<dbReference type="SUPFAM" id="SSF53955">
    <property type="entry name" value="Lysozyme-like"/>
    <property type="match status" value="1"/>
</dbReference>
<dbReference type="EC" id="4.2.2.n1" evidence="5"/>
<gene>
    <name evidence="5" type="ORF">WKW82_23840</name>
</gene>
<dbReference type="Gene3D" id="1.10.530.10">
    <property type="match status" value="1"/>
</dbReference>
<keyword evidence="3" id="KW-0732">Signal</keyword>
<organism evidence="5 6">
    <name type="scientific">Variovorax rhizosphaerae</name>
    <dbReference type="NCBI Taxonomy" id="1836200"/>
    <lineage>
        <taxon>Bacteria</taxon>
        <taxon>Pseudomonadati</taxon>
        <taxon>Pseudomonadota</taxon>
        <taxon>Betaproteobacteria</taxon>
        <taxon>Burkholderiales</taxon>
        <taxon>Comamonadaceae</taxon>
        <taxon>Variovorax</taxon>
    </lineage>
</organism>
<comment type="similarity">
    <text evidence="1">Belongs to the transglycosylase Slt family.</text>
</comment>
<dbReference type="InterPro" id="IPR023346">
    <property type="entry name" value="Lysozyme-like_dom_sf"/>
</dbReference>
<feature type="domain" description="Transglycosylase SLT" evidence="4">
    <location>
        <begin position="101"/>
        <end position="207"/>
    </location>
</feature>
<dbReference type="CDD" id="cd00254">
    <property type="entry name" value="LT-like"/>
    <property type="match status" value="1"/>
</dbReference>